<sequence length="52" mass="5504">MNADALVLMIVVMAIIWGGLVASIVFLARRPEAGHLPDGGEDTVVPDYAPLE</sequence>
<dbReference type="Proteomes" id="UP001426770">
    <property type="component" value="Unassembled WGS sequence"/>
</dbReference>
<feature type="transmembrane region" description="Helical" evidence="1">
    <location>
        <begin position="6"/>
        <end position="28"/>
    </location>
</feature>
<accession>A0ABP9WHZ2</accession>
<evidence type="ECO:0000313" key="3">
    <source>
        <dbReference type="Proteomes" id="UP001426770"/>
    </source>
</evidence>
<dbReference type="RefSeq" id="WP_286216275.1">
    <property type="nucleotide sequence ID" value="NZ_AP027736.1"/>
</dbReference>
<dbReference type="NCBIfam" id="NF033493">
    <property type="entry name" value="MetS_like_NSS"/>
    <property type="match status" value="1"/>
</dbReference>
<keyword evidence="1" id="KW-1133">Transmembrane helix</keyword>
<evidence type="ECO:0000313" key="2">
    <source>
        <dbReference type="EMBL" id="GAA5518696.1"/>
    </source>
</evidence>
<evidence type="ECO:0000256" key="1">
    <source>
        <dbReference type="SAM" id="Phobius"/>
    </source>
</evidence>
<keyword evidence="1" id="KW-0472">Membrane</keyword>
<keyword evidence="3" id="KW-1185">Reference proteome</keyword>
<gene>
    <name evidence="2" type="ORF">Lsed01_01129</name>
</gene>
<keyword evidence="1" id="KW-0812">Transmembrane</keyword>
<organism evidence="2 3">
    <name type="scientific">Demequina sediminis</name>
    <dbReference type="NCBI Taxonomy" id="1930058"/>
    <lineage>
        <taxon>Bacteria</taxon>
        <taxon>Bacillati</taxon>
        <taxon>Actinomycetota</taxon>
        <taxon>Actinomycetes</taxon>
        <taxon>Micrococcales</taxon>
        <taxon>Demequinaceae</taxon>
        <taxon>Demequina</taxon>
    </lineage>
</organism>
<dbReference type="Pfam" id="PF16951">
    <property type="entry name" value="MaAIMP_sms"/>
    <property type="match status" value="1"/>
</dbReference>
<reference evidence="2 3" key="1">
    <citation type="submission" date="2024-02" db="EMBL/GenBank/DDBJ databases">
        <title>Lysinimicrobium sediminis NBRC 112286.</title>
        <authorList>
            <person name="Ichikawa N."/>
            <person name="Katano-Makiyama Y."/>
            <person name="Hidaka K."/>
        </authorList>
    </citation>
    <scope>NUCLEOTIDE SEQUENCE [LARGE SCALE GENOMIC DNA]</scope>
    <source>
        <strain evidence="2 3">NBRC 112286</strain>
    </source>
</reference>
<proteinExistence type="predicted"/>
<dbReference type="EMBL" id="BAABRR010000005">
    <property type="protein sequence ID" value="GAA5518696.1"/>
    <property type="molecule type" value="Genomic_DNA"/>
</dbReference>
<protein>
    <recommendedName>
        <fullName evidence="4">Methionine/alanine import family NSS transporter small subunit</fullName>
    </recommendedName>
</protein>
<evidence type="ECO:0008006" key="4">
    <source>
        <dbReference type="Google" id="ProtNLM"/>
    </source>
</evidence>
<dbReference type="InterPro" id="IPR031596">
    <property type="entry name" value="MaAIMP_sms"/>
</dbReference>
<name>A0ABP9WHZ2_9MICO</name>
<comment type="caution">
    <text evidence="2">The sequence shown here is derived from an EMBL/GenBank/DDBJ whole genome shotgun (WGS) entry which is preliminary data.</text>
</comment>